<reference evidence="2 3" key="1">
    <citation type="submission" date="2019-01" db="EMBL/GenBank/DDBJ databases">
        <title>Complete genome sequence of Cohnella hallensis HS21 isolated from Korean fir (Abies koreana) rhizospheric soil.</title>
        <authorList>
            <person name="Jiang L."/>
            <person name="Kang S.W."/>
            <person name="Kim S."/>
            <person name="Jung J."/>
            <person name="Kim C.Y."/>
            <person name="Kim D.H."/>
            <person name="Kim S.W."/>
            <person name="Lee J."/>
        </authorList>
    </citation>
    <scope>NUCLEOTIDE SEQUENCE [LARGE SCALE GENOMIC DNA]</scope>
    <source>
        <strain evidence="2 3">HS21</strain>
    </source>
</reference>
<name>A0A3T1DCK8_9BACL</name>
<keyword evidence="3" id="KW-1185">Reference proteome</keyword>
<organism evidence="2 3">
    <name type="scientific">Cohnella abietis</name>
    <dbReference type="NCBI Taxonomy" id="2507935"/>
    <lineage>
        <taxon>Bacteria</taxon>
        <taxon>Bacillati</taxon>
        <taxon>Bacillota</taxon>
        <taxon>Bacilli</taxon>
        <taxon>Bacillales</taxon>
        <taxon>Paenibacillaceae</taxon>
        <taxon>Cohnella</taxon>
    </lineage>
</organism>
<feature type="transmembrane region" description="Helical" evidence="1">
    <location>
        <begin position="474"/>
        <end position="494"/>
    </location>
</feature>
<protein>
    <submittedName>
        <fullName evidence="2">Uncharacterized protein</fullName>
    </submittedName>
</protein>
<dbReference type="KEGG" id="cohn:KCTCHS21_50740"/>
<sequence length="507" mass="58155">MKKVSPVRLLILFFVVSFLLFGCYLLVLYRTFATPIATNWIKNTYDLKSDYANSVKGNKILITSGSNGLFGIRAKDIEEQTGIPTVNFATNAALQIDYIIYRTKEVAKSGDVIIMPLEYEYLIYEGEISKEMVFYSLTWDKAYYRQLPLNKKLEYLFHISARDYLKGLKEQYLFDGSEFNIGEGYTSKSLNKNGDYTSNIDLNVPDITPYNGLPDFKETFGLQRLKSFKDWCIQNNINLYITFPAVLGSEPLINDPYFEQLLDYFNTNNFDVLGTPKEFIYEDINLFFDSLYHLNQTGMTLRTESLIKEIKNSKVITQIEPTLAKTNNVNQQYATTSENPLPMEGFQFEISLIKADTVVQLGEPIDVEFSIKNTSPIIWPAKGLKNNKFLIYPGYTVTSNGDYLYEGRFAKLLPDVQPGETKIIRGQIIPTSGTGSYTVTISVVQEEVAWFHLINPQNVPLSFEVIIEESKPTYWKMVLLSFISLVLLLSAYYLRSQMRARSRYLSR</sequence>
<evidence type="ECO:0000313" key="2">
    <source>
        <dbReference type="EMBL" id="BBI35675.1"/>
    </source>
</evidence>
<proteinExistence type="predicted"/>
<keyword evidence="1" id="KW-0472">Membrane</keyword>
<evidence type="ECO:0000313" key="3">
    <source>
        <dbReference type="Proteomes" id="UP000289856"/>
    </source>
</evidence>
<dbReference type="PROSITE" id="PS51257">
    <property type="entry name" value="PROKAR_LIPOPROTEIN"/>
    <property type="match status" value="1"/>
</dbReference>
<dbReference type="AlphaFoldDB" id="A0A3T1DCK8"/>
<gene>
    <name evidence="2" type="ORF">KCTCHS21_50740</name>
</gene>
<keyword evidence="1" id="KW-0812">Transmembrane</keyword>
<accession>A0A3T1DCK8</accession>
<dbReference type="OrthoDB" id="9155736at2"/>
<dbReference type="EMBL" id="AP019400">
    <property type="protein sequence ID" value="BBI35675.1"/>
    <property type="molecule type" value="Genomic_DNA"/>
</dbReference>
<keyword evidence="1" id="KW-1133">Transmembrane helix</keyword>
<dbReference type="Proteomes" id="UP000289856">
    <property type="component" value="Chromosome"/>
</dbReference>
<evidence type="ECO:0000256" key="1">
    <source>
        <dbReference type="SAM" id="Phobius"/>
    </source>
</evidence>
<dbReference type="RefSeq" id="WP_130614539.1">
    <property type="nucleotide sequence ID" value="NZ_AP019400.1"/>
</dbReference>